<keyword evidence="3" id="KW-1185">Reference proteome</keyword>
<dbReference type="InParanoid" id="A0A177CIC5"/>
<protein>
    <recommendedName>
        <fullName evidence="4">SRR1-like domain-containing protein</fullName>
    </recommendedName>
</protein>
<dbReference type="GeneID" id="28763588"/>
<organism evidence="2 3">
    <name type="scientific">Paraphaeosphaeria sporulosa</name>
    <dbReference type="NCBI Taxonomy" id="1460663"/>
    <lineage>
        <taxon>Eukaryota</taxon>
        <taxon>Fungi</taxon>
        <taxon>Dikarya</taxon>
        <taxon>Ascomycota</taxon>
        <taxon>Pezizomycotina</taxon>
        <taxon>Dothideomycetes</taxon>
        <taxon>Pleosporomycetidae</taxon>
        <taxon>Pleosporales</taxon>
        <taxon>Massarineae</taxon>
        <taxon>Didymosphaeriaceae</taxon>
        <taxon>Paraphaeosphaeria</taxon>
    </lineage>
</organism>
<dbReference type="OrthoDB" id="3800749at2759"/>
<name>A0A177CIC5_9PLEO</name>
<dbReference type="RefSeq" id="XP_018036945.1">
    <property type="nucleotide sequence ID" value="XM_018180102.1"/>
</dbReference>
<proteinExistence type="predicted"/>
<feature type="compositionally biased region" description="Polar residues" evidence="1">
    <location>
        <begin position="1"/>
        <end position="11"/>
    </location>
</feature>
<dbReference type="AlphaFoldDB" id="A0A177CIC5"/>
<accession>A0A177CIC5</accession>
<reference evidence="2 3" key="1">
    <citation type="submission" date="2016-05" db="EMBL/GenBank/DDBJ databases">
        <title>Comparative analysis of secretome profiles of manganese(II)-oxidizing ascomycete fungi.</title>
        <authorList>
            <consortium name="DOE Joint Genome Institute"/>
            <person name="Zeiner C.A."/>
            <person name="Purvine S.O."/>
            <person name="Zink E.M."/>
            <person name="Wu S."/>
            <person name="Pasa-Tolic L."/>
            <person name="Chaput D.L."/>
            <person name="Haridas S."/>
            <person name="Grigoriev I.V."/>
            <person name="Santelli C.M."/>
            <person name="Hansel C.M."/>
        </authorList>
    </citation>
    <scope>NUCLEOTIDE SEQUENCE [LARGE SCALE GENOMIC DNA]</scope>
    <source>
        <strain evidence="2 3">AP3s5-JAC2a</strain>
    </source>
</reference>
<dbReference type="EMBL" id="KV441551">
    <property type="protein sequence ID" value="OAG06580.1"/>
    <property type="molecule type" value="Genomic_DNA"/>
</dbReference>
<evidence type="ECO:0000313" key="3">
    <source>
        <dbReference type="Proteomes" id="UP000077069"/>
    </source>
</evidence>
<sequence length="164" mass="17902">MRVGNNASPLSRSIGGHNPGHLQQVTDFTDLNNPQANKEFGFEKTNRVKGNSSLERLAVLNAIGQRDGIVKKIVCFGLGSMRHPAYNDDDGMFLTLRANESNIDVRFVVSAGGLLEIDENTFVFAPGRPTFASKQLVADLTHEHGGPVAIFFEEGFQWSSAGPW</sequence>
<evidence type="ECO:0000313" key="2">
    <source>
        <dbReference type="EMBL" id="OAG06580.1"/>
    </source>
</evidence>
<gene>
    <name evidence="2" type="ORF">CC84DRAFT_1174542</name>
</gene>
<evidence type="ECO:0008006" key="4">
    <source>
        <dbReference type="Google" id="ProtNLM"/>
    </source>
</evidence>
<evidence type="ECO:0000256" key="1">
    <source>
        <dbReference type="SAM" id="MobiDB-lite"/>
    </source>
</evidence>
<feature type="region of interest" description="Disordered" evidence="1">
    <location>
        <begin position="1"/>
        <end position="21"/>
    </location>
</feature>
<dbReference type="Proteomes" id="UP000077069">
    <property type="component" value="Unassembled WGS sequence"/>
</dbReference>